<proteinExistence type="predicted"/>
<evidence type="ECO:0000313" key="1">
    <source>
        <dbReference type="EMBL" id="GAA3834958.1"/>
    </source>
</evidence>
<reference evidence="2" key="1">
    <citation type="journal article" date="2019" name="Int. J. Syst. Evol. Microbiol.">
        <title>The Global Catalogue of Microorganisms (GCM) 10K type strain sequencing project: providing services to taxonomists for standard genome sequencing and annotation.</title>
        <authorList>
            <consortium name="The Broad Institute Genomics Platform"/>
            <consortium name="The Broad Institute Genome Sequencing Center for Infectious Disease"/>
            <person name="Wu L."/>
            <person name="Ma J."/>
        </authorList>
    </citation>
    <scope>NUCLEOTIDE SEQUENCE [LARGE SCALE GENOMIC DNA]</scope>
    <source>
        <strain evidence="2">JCM 16908</strain>
    </source>
</reference>
<gene>
    <name evidence="1" type="ORF">GCM10022226_65560</name>
</gene>
<comment type="caution">
    <text evidence="1">The sequence shown here is derived from an EMBL/GenBank/DDBJ whole genome shotgun (WGS) entry which is preliminary data.</text>
</comment>
<dbReference type="Proteomes" id="UP001500888">
    <property type="component" value="Unassembled WGS sequence"/>
</dbReference>
<protein>
    <submittedName>
        <fullName evidence="1">Uncharacterized protein</fullName>
    </submittedName>
</protein>
<evidence type="ECO:0000313" key="2">
    <source>
        <dbReference type="Proteomes" id="UP001500888"/>
    </source>
</evidence>
<sequence>MVAITYNSSADLAELVVKSIQEAGGSALAVRIDAADRAYITGATINVDGGNAA</sequence>
<name>A0ABP7J5P9_9ACTN</name>
<organism evidence="1 2">
    <name type="scientific">Sphaerisporangium flaviroseum</name>
    <dbReference type="NCBI Taxonomy" id="509199"/>
    <lineage>
        <taxon>Bacteria</taxon>
        <taxon>Bacillati</taxon>
        <taxon>Actinomycetota</taxon>
        <taxon>Actinomycetes</taxon>
        <taxon>Streptosporangiales</taxon>
        <taxon>Streptosporangiaceae</taxon>
        <taxon>Sphaerisporangium</taxon>
    </lineage>
</organism>
<accession>A0ABP7J5P9</accession>
<dbReference type="RefSeq" id="WP_344949327.1">
    <property type="nucleotide sequence ID" value="NZ_BAAAZR010000038.1"/>
</dbReference>
<dbReference type="EMBL" id="BAAAZR010000038">
    <property type="protein sequence ID" value="GAA3834958.1"/>
    <property type="molecule type" value="Genomic_DNA"/>
</dbReference>
<keyword evidence="2" id="KW-1185">Reference proteome</keyword>